<proteinExistence type="inferred from homology"/>
<comment type="caution">
    <text evidence="3">The sequence shown here is derived from an EMBL/GenBank/DDBJ whole genome shotgun (WGS) entry which is preliminary data.</text>
</comment>
<protein>
    <recommendedName>
        <fullName evidence="2">Glycosyltransferase 2-like domain-containing protein</fullName>
    </recommendedName>
</protein>
<evidence type="ECO:0000256" key="1">
    <source>
        <dbReference type="ARBA" id="ARBA00006739"/>
    </source>
</evidence>
<dbReference type="InterPro" id="IPR029044">
    <property type="entry name" value="Nucleotide-diphossugar_trans"/>
</dbReference>
<accession>A0A0W1AU39</accession>
<feature type="domain" description="Glycosyltransferase 2-like" evidence="2">
    <location>
        <begin position="8"/>
        <end position="132"/>
    </location>
</feature>
<dbReference type="SUPFAM" id="SSF53448">
    <property type="entry name" value="Nucleotide-diphospho-sugar transferases"/>
    <property type="match status" value="1"/>
</dbReference>
<dbReference type="InterPro" id="IPR001173">
    <property type="entry name" value="Glyco_trans_2-like"/>
</dbReference>
<evidence type="ECO:0000259" key="2">
    <source>
        <dbReference type="Pfam" id="PF00535"/>
    </source>
</evidence>
<dbReference type="EMBL" id="LCZJ02000033">
    <property type="protein sequence ID" value="KTD84804.1"/>
    <property type="molecule type" value="Genomic_DNA"/>
</dbReference>
<dbReference type="AlphaFoldDB" id="A0A0W1AU39"/>
<keyword evidence="4" id="KW-1185">Reference proteome</keyword>
<evidence type="ECO:0000313" key="3">
    <source>
        <dbReference type="EMBL" id="KTD84804.1"/>
    </source>
</evidence>
<reference evidence="3 4" key="1">
    <citation type="journal article" date="2015" name="Int. Biodeterior. Biodegradation">
        <title>Physiological and genetic screening methods for the isolation of methyl tert-butyl ether-degrading bacteria for bioremediation purposes.</title>
        <authorList>
            <person name="Guisado I.M."/>
            <person name="Purswani J."/>
            <person name="Gonzalez Lopez J."/>
            <person name="Pozo C."/>
        </authorList>
    </citation>
    <scope>NUCLEOTIDE SEQUENCE [LARGE SCALE GENOMIC DNA]</scope>
    <source>
        <strain evidence="3 4">SH7</strain>
    </source>
</reference>
<comment type="similarity">
    <text evidence="1">Belongs to the glycosyltransferase 2 family.</text>
</comment>
<dbReference type="PANTHER" id="PTHR22916:SF3">
    <property type="entry name" value="UDP-GLCNAC:BETAGAL BETA-1,3-N-ACETYLGLUCOSAMINYLTRANSFERASE-LIKE PROTEIN 1"/>
    <property type="match status" value="1"/>
</dbReference>
<dbReference type="Pfam" id="PF00535">
    <property type="entry name" value="Glycos_transf_2"/>
    <property type="match status" value="1"/>
</dbReference>
<organism evidence="3 4">
    <name type="scientific">Paenibacillus etheri</name>
    <dbReference type="NCBI Taxonomy" id="1306852"/>
    <lineage>
        <taxon>Bacteria</taxon>
        <taxon>Bacillati</taxon>
        <taxon>Bacillota</taxon>
        <taxon>Bacilli</taxon>
        <taxon>Bacillales</taxon>
        <taxon>Paenibacillaceae</taxon>
        <taxon>Paenibacillus</taxon>
    </lineage>
</organism>
<dbReference type="RefSeq" id="WP_060625505.1">
    <property type="nucleotide sequence ID" value="NZ_LCZJ02000033.1"/>
</dbReference>
<dbReference type="GO" id="GO:0016758">
    <property type="term" value="F:hexosyltransferase activity"/>
    <property type="evidence" value="ECO:0007669"/>
    <property type="project" value="UniProtKB-ARBA"/>
</dbReference>
<dbReference type="Gene3D" id="3.90.550.10">
    <property type="entry name" value="Spore Coat Polysaccharide Biosynthesis Protein SpsA, Chain A"/>
    <property type="match status" value="1"/>
</dbReference>
<name>A0A0W1AU39_9BACL</name>
<evidence type="ECO:0000313" key="4">
    <source>
        <dbReference type="Proteomes" id="UP000054709"/>
    </source>
</evidence>
<dbReference type="PANTHER" id="PTHR22916">
    <property type="entry name" value="GLYCOSYLTRANSFERASE"/>
    <property type="match status" value="1"/>
</dbReference>
<dbReference type="Proteomes" id="UP000054709">
    <property type="component" value="Unassembled WGS sequence"/>
</dbReference>
<sequence length="240" mass="28113">MSEEPKVSVIIPFYNCPYVDLAIQSVLDQSYSNIEIIVIDDGSTLWMEKLEPFRDKIIYIRKSNGGTASALNKGIEVATGTYFAWLSADDLFHPNKINHQMQMLKNTDTLFNYTAYYYINEQGERISETISMIFDSKAHFIETMMLGCPVNGSTVLLHMDIFRTVGKFNEKLLFTQDYDQWLRILPYYTWSYVEEPLLDYRVHNEMGSVIHNEEQKKEIEQVQARHRRVLSRLLQKERGK</sequence>
<gene>
    <name evidence="3" type="ORF">UQ64_24510</name>
</gene>